<sequence length="524" mass="57997">MGTRKAGDKQRVRGSIDTLPSGSLRIRVYAGIDPLTGREHVITKTIPKGPKAQKEAEDERTRIINDINEQRNPKTKATVNQLMDKYLERLDVKRSTRKGYEGYIDNHIRPLIGTEQVGKLDGELIDSFYTILRTCRFHCGGKKILEHRAKGEHDCEKRGCKPHVKCRPLGKSSIRQVHFCLSGALKRAFKWGWIKVNPIGQAEAPKPVKPNPSPPTPEQAAAIVNEAFKDISWGMLIWVAMTTGARRGELCALRLDLLDLDNAVLPINTAIGQDGTETWEEDTKTHQQRRIALDPETVSLLRVYIEHRQSEAAKFGAKLKKNGRVFSSSADHSTWLKPNTVTRRYRRMCKRLGWDMNIHELRHYSATELISAGVDVRTVAGRLGHGGGGATTLRVYSAWVSEADQRAAGNFTTRMPKPPIQVSDTNTVTTTLPSADDAPYQQIFVDLRGAIACGALKPGDPIPTNIELQARYGVKAGTAHRAVSELKAAGLIKVSRGKRAIVLGPDEAPDIADVVSISRKRATK</sequence>
<dbReference type="CDD" id="cd07377">
    <property type="entry name" value="WHTH_GntR"/>
    <property type="match status" value="1"/>
</dbReference>
<reference evidence="10" key="1">
    <citation type="journal article" date="2019" name="Int. J. Syst. Evol. Microbiol.">
        <title>The Global Catalogue of Microorganisms (GCM) 10K type strain sequencing project: providing services to taxonomists for standard genome sequencing and annotation.</title>
        <authorList>
            <consortium name="The Broad Institute Genomics Platform"/>
            <consortium name="The Broad Institute Genome Sequencing Center for Infectious Disease"/>
            <person name="Wu L."/>
            <person name="Ma J."/>
        </authorList>
    </citation>
    <scope>NUCLEOTIDE SEQUENCE [LARGE SCALE GENOMIC DNA]</scope>
    <source>
        <strain evidence="10">JCM 3296</strain>
    </source>
</reference>
<dbReference type="Gene3D" id="1.10.443.10">
    <property type="entry name" value="Intergrase catalytic core"/>
    <property type="match status" value="1"/>
</dbReference>
<organism evidence="9 10">
    <name type="scientific">Lentzea flava</name>
    <dbReference type="NCBI Taxonomy" id="103732"/>
    <lineage>
        <taxon>Bacteria</taxon>
        <taxon>Bacillati</taxon>
        <taxon>Actinomycetota</taxon>
        <taxon>Actinomycetes</taxon>
        <taxon>Pseudonocardiales</taxon>
        <taxon>Pseudonocardiaceae</taxon>
        <taxon>Lentzea</taxon>
    </lineage>
</organism>
<evidence type="ECO:0000259" key="8">
    <source>
        <dbReference type="PROSITE" id="PS51898"/>
    </source>
</evidence>
<dbReference type="PANTHER" id="PTHR30349:SF41">
    <property type="entry name" value="INTEGRASE_RECOMBINASE PROTEIN MJ0367-RELATED"/>
    <property type="match status" value="1"/>
</dbReference>
<dbReference type="InterPro" id="IPR000524">
    <property type="entry name" value="Tscrpt_reg_HTH_GntR"/>
</dbReference>
<dbReference type="Pfam" id="PF14659">
    <property type="entry name" value="Phage_int_SAM_3"/>
    <property type="match status" value="1"/>
</dbReference>
<proteinExistence type="inferred from homology"/>
<feature type="domain" description="Tyr recombinase" evidence="8">
    <location>
        <begin position="210"/>
        <end position="410"/>
    </location>
</feature>
<keyword evidence="5" id="KW-0804">Transcription</keyword>
<protein>
    <recommendedName>
        <fullName evidence="11">Site-specific recombinase XerD</fullName>
    </recommendedName>
</protein>
<evidence type="ECO:0000256" key="3">
    <source>
        <dbReference type="ARBA" id="ARBA00023015"/>
    </source>
</evidence>
<dbReference type="RefSeq" id="WP_189255690.1">
    <property type="nucleotide sequence ID" value="NZ_BMRE01000019.1"/>
</dbReference>
<evidence type="ECO:0000259" key="7">
    <source>
        <dbReference type="PROSITE" id="PS50949"/>
    </source>
</evidence>
<dbReference type="Gene3D" id="1.10.10.10">
    <property type="entry name" value="Winged helix-like DNA-binding domain superfamily/Winged helix DNA-binding domain"/>
    <property type="match status" value="1"/>
</dbReference>
<dbReference type="SUPFAM" id="SSF56349">
    <property type="entry name" value="DNA breaking-rejoining enzymes"/>
    <property type="match status" value="1"/>
</dbReference>
<dbReference type="Gene3D" id="1.10.150.130">
    <property type="match status" value="1"/>
</dbReference>
<keyword evidence="6" id="KW-0233">DNA recombination</keyword>
<evidence type="ECO:0000256" key="4">
    <source>
        <dbReference type="ARBA" id="ARBA00023125"/>
    </source>
</evidence>
<dbReference type="InterPro" id="IPR036390">
    <property type="entry name" value="WH_DNA-bd_sf"/>
</dbReference>
<gene>
    <name evidence="9" type="ORF">GCM10010178_45210</name>
</gene>
<dbReference type="Pfam" id="PF00589">
    <property type="entry name" value="Phage_integrase"/>
    <property type="match status" value="1"/>
</dbReference>
<comment type="caution">
    <text evidence="9">The sequence shown here is derived from an EMBL/GenBank/DDBJ whole genome shotgun (WGS) entry which is preliminary data.</text>
</comment>
<keyword evidence="10" id="KW-1185">Reference proteome</keyword>
<dbReference type="CDD" id="cd00397">
    <property type="entry name" value="DNA_BRE_C"/>
    <property type="match status" value="1"/>
</dbReference>
<dbReference type="PROSITE" id="PS51898">
    <property type="entry name" value="TYR_RECOMBINASE"/>
    <property type="match status" value="1"/>
</dbReference>
<feature type="domain" description="HTH gntR-type" evidence="7">
    <location>
        <begin position="437"/>
        <end position="505"/>
    </location>
</feature>
<dbReference type="InterPro" id="IPR004107">
    <property type="entry name" value="Integrase_SAM-like_N"/>
</dbReference>
<dbReference type="SMART" id="SM00345">
    <property type="entry name" value="HTH_GNTR"/>
    <property type="match status" value="1"/>
</dbReference>
<accession>A0ABQ2UPD4</accession>
<dbReference type="InterPro" id="IPR011010">
    <property type="entry name" value="DNA_brk_join_enz"/>
</dbReference>
<dbReference type="EMBL" id="BMRE01000019">
    <property type="protein sequence ID" value="GGU47476.1"/>
    <property type="molecule type" value="Genomic_DNA"/>
</dbReference>
<evidence type="ECO:0000256" key="2">
    <source>
        <dbReference type="ARBA" id="ARBA00022908"/>
    </source>
</evidence>
<dbReference type="InterPro" id="IPR050090">
    <property type="entry name" value="Tyrosine_recombinase_XerCD"/>
</dbReference>
<dbReference type="InterPro" id="IPR013762">
    <property type="entry name" value="Integrase-like_cat_sf"/>
</dbReference>
<evidence type="ECO:0000256" key="1">
    <source>
        <dbReference type="ARBA" id="ARBA00008857"/>
    </source>
</evidence>
<dbReference type="PROSITE" id="PS50949">
    <property type="entry name" value="HTH_GNTR"/>
    <property type="match status" value="1"/>
</dbReference>
<evidence type="ECO:0000256" key="5">
    <source>
        <dbReference type="ARBA" id="ARBA00023163"/>
    </source>
</evidence>
<dbReference type="InterPro" id="IPR002104">
    <property type="entry name" value="Integrase_catalytic"/>
</dbReference>
<dbReference type="PANTHER" id="PTHR30349">
    <property type="entry name" value="PHAGE INTEGRASE-RELATED"/>
    <property type="match status" value="1"/>
</dbReference>
<dbReference type="Proteomes" id="UP000649573">
    <property type="component" value="Unassembled WGS sequence"/>
</dbReference>
<keyword evidence="2" id="KW-0229">DNA integration</keyword>
<name>A0ABQ2UPD4_9PSEU</name>
<dbReference type="Pfam" id="PF00392">
    <property type="entry name" value="GntR"/>
    <property type="match status" value="1"/>
</dbReference>
<evidence type="ECO:0000313" key="9">
    <source>
        <dbReference type="EMBL" id="GGU47476.1"/>
    </source>
</evidence>
<evidence type="ECO:0000313" key="10">
    <source>
        <dbReference type="Proteomes" id="UP000649573"/>
    </source>
</evidence>
<comment type="similarity">
    <text evidence="1">Belongs to the 'phage' integrase family.</text>
</comment>
<dbReference type="InterPro" id="IPR010998">
    <property type="entry name" value="Integrase_recombinase_N"/>
</dbReference>
<keyword evidence="4" id="KW-0238">DNA-binding</keyword>
<dbReference type="InterPro" id="IPR036388">
    <property type="entry name" value="WH-like_DNA-bd_sf"/>
</dbReference>
<dbReference type="SUPFAM" id="SSF46785">
    <property type="entry name" value="Winged helix' DNA-binding domain"/>
    <property type="match status" value="1"/>
</dbReference>
<evidence type="ECO:0008006" key="11">
    <source>
        <dbReference type="Google" id="ProtNLM"/>
    </source>
</evidence>
<keyword evidence="3" id="KW-0805">Transcription regulation</keyword>
<evidence type="ECO:0000256" key="6">
    <source>
        <dbReference type="ARBA" id="ARBA00023172"/>
    </source>
</evidence>